<dbReference type="GO" id="GO:0016485">
    <property type="term" value="P:protein processing"/>
    <property type="evidence" value="ECO:0007669"/>
    <property type="project" value="TreeGrafter"/>
</dbReference>
<dbReference type="Gene3D" id="3.40.390.10">
    <property type="entry name" value="Collagenase (Catalytic Domain)"/>
    <property type="match status" value="1"/>
</dbReference>
<dbReference type="PROSITE" id="PS51885">
    <property type="entry name" value="NEPRILYSIN"/>
    <property type="match status" value="1"/>
</dbReference>
<evidence type="ECO:0000259" key="9">
    <source>
        <dbReference type="Pfam" id="PF05649"/>
    </source>
</evidence>
<dbReference type="InterPro" id="IPR024079">
    <property type="entry name" value="MetalloPept_cat_dom_sf"/>
</dbReference>
<keyword evidence="7" id="KW-0482">Metalloprotease</keyword>
<organism evidence="10 11">
    <name type="scientific">Nocardia flavorosea</name>
    <dbReference type="NCBI Taxonomy" id="53429"/>
    <lineage>
        <taxon>Bacteria</taxon>
        <taxon>Bacillati</taxon>
        <taxon>Actinomycetota</taxon>
        <taxon>Actinomycetes</taxon>
        <taxon>Mycobacteriales</taxon>
        <taxon>Nocardiaceae</taxon>
        <taxon>Nocardia</taxon>
    </lineage>
</organism>
<dbReference type="Pfam" id="PF01431">
    <property type="entry name" value="Peptidase_M13"/>
    <property type="match status" value="1"/>
</dbReference>
<accession>A0A846YGG3</accession>
<dbReference type="Gene3D" id="1.10.1380.10">
    <property type="entry name" value="Neutral endopeptidase , domain2"/>
    <property type="match status" value="1"/>
</dbReference>
<evidence type="ECO:0000256" key="5">
    <source>
        <dbReference type="ARBA" id="ARBA00022801"/>
    </source>
</evidence>
<keyword evidence="3" id="KW-0645">Protease</keyword>
<name>A0A846YGG3_9NOCA</name>
<dbReference type="PANTHER" id="PTHR11733">
    <property type="entry name" value="ZINC METALLOPROTEASE FAMILY M13 NEPRILYSIN-RELATED"/>
    <property type="match status" value="1"/>
</dbReference>
<gene>
    <name evidence="10" type="ORF">HGA15_12355</name>
</gene>
<comment type="cofactor">
    <cofactor evidence="1">
        <name>Zn(2+)</name>
        <dbReference type="ChEBI" id="CHEBI:29105"/>
    </cofactor>
</comment>
<dbReference type="InterPro" id="IPR000718">
    <property type="entry name" value="Peptidase_M13"/>
</dbReference>
<dbReference type="InterPro" id="IPR018497">
    <property type="entry name" value="Peptidase_M13_C"/>
</dbReference>
<feature type="domain" description="Peptidase M13 N-terminal" evidence="9">
    <location>
        <begin position="70"/>
        <end position="442"/>
    </location>
</feature>
<dbReference type="CDD" id="cd08662">
    <property type="entry name" value="M13"/>
    <property type="match status" value="1"/>
</dbReference>
<comment type="caution">
    <text evidence="10">The sequence shown here is derived from an EMBL/GenBank/DDBJ whole genome shotgun (WGS) entry which is preliminary data.</text>
</comment>
<evidence type="ECO:0000256" key="2">
    <source>
        <dbReference type="ARBA" id="ARBA00007357"/>
    </source>
</evidence>
<evidence type="ECO:0000256" key="6">
    <source>
        <dbReference type="ARBA" id="ARBA00022833"/>
    </source>
</evidence>
<evidence type="ECO:0000259" key="8">
    <source>
        <dbReference type="Pfam" id="PF01431"/>
    </source>
</evidence>
<keyword evidence="5" id="KW-0378">Hydrolase</keyword>
<protein>
    <submittedName>
        <fullName evidence="10">M13 family metallopeptidase</fullName>
    </submittedName>
</protein>
<keyword evidence="11" id="KW-1185">Reference proteome</keyword>
<dbReference type="EMBL" id="JAAXOT010000005">
    <property type="protein sequence ID" value="NKY56931.1"/>
    <property type="molecule type" value="Genomic_DNA"/>
</dbReference>
<evidence type="ECO:0000256" key="3">
    <source>
        <dbReference type="ARBA" id="ARBA00022670"/>
    </source>
</evidence>
<dbReference type="Proteomes" id="UP000570678">
    <property type="component" value="Unassembled WGS sequence"/>
</dbReference>
<dbReference type="InterPro" id="IPR042089">
    <property type="entry name" value="Peptidase_M13_dom_2"/>
</dbReference>
<sequence>MPVRLARCGSRIGERVLLKSSDRRAVLDRRSFLVALGLVPAAAWLTSCSEDEPVRLVSVDMDGSDPAVRPQDDLYRHVNGKWLREYQLPPDKTSYGAFSEAAERTQAQLREIVESISDPEPGSEAQQIRDLYDARMNLDEIEQLGLTPLDSMFDEIDAAKDKPALAEVMGRLPIGGLIGIGVSIDRKNSSAYIASIGQSGIGLDEQYYRDPQFAEELAGYRTYLERLAKGAGLPDPAAIAARQVDLETRIAAAHWDNVRNRDTEATYNLMSWAEATGLAPEYDWEPWLAGITDRPRDLFAKLVVNQPSFVTEAGKIWAATDIAVWREYLKLSVLQTYARFLPKELSDANFDFNGRLMSGLQQRPELWKSAIGTVNGNLGEQLGKLYVEKYFPPEAKERVQVMVDDLTAAYRENFTNSTWMSPETRQASIEKLDKIGLKLGYPDKWVDYSKLTVTRGKLIESLRAINDFEVKRAFDRLGEPVDKTEWSASPQTVNAYYSPTANEIVFPAAFLQPPFFDKDAVPAVNYGGVGAVIGHEIGHGFDDQGSKFDGDGNQRDWWTPADRAAFDAKSKQLVDQYNALVPEGLAPDQHVNGELTVGENLADLRGLQIALTAFRMAEERAGVSPPDFHTMFLSYARIWRSKSTPEYVERLLHGDTHAPDEFRVNQVVRNIAEFYRTFGVVEADALFLPEDQRVEL</sequence>
<keyword evidence="6" id="KW-0862">Zinc</keyword>
<evidence type="ECO:0000256" key="4">
    <source>
        <dbReference type="ARBA" id="ARBA00022723"/>
    </source>
</evidence>
<evidence type="ECO:0000256" key="7">
    <source>
        <dbReference type="ARBA" id="ARBA00023049"/>
    </source>
</evidence>
<evidence type="ECO:0000313" key="11">
    <source>
        <dbReference type="Proteomes" id="UP000570678"/>
    </source>
</evidence>
<dbReference type="SUPFAM" id="SSF55486">
    <property type="entry name" value="Metalloproteases ('zincins'), catalytic domain"/>
    <property type="match status" value="1"/>
</dbReference>
<evidence type="ECO:0000256" key="1">
    <source>
        <dbReference type="ARBA" id="ARBA00001947"/>
    </source>
</evidence>
<evidence type="ECO:0000313" key="10">
    <source>
        <dbReference type="EMBL" id="NKY56931.1"/>
    </source>
</evidence>
<comment type="similarity">
    <text evidence="2">Belongs to the peptidase M13 family.</text>
</comment>
<dbReference type="AlphaFoldDB" id="A0A846YGG3"/>
<reference evidence="10 11" key="1">
    <citation type="submission" date="2020-04" db="EMBL/GenBank/DDBJ databases">
        <title>MicrobeNet Type strains.</title>
        <authorList>
            <person name="Nicholson A.C."/>
        </authorList>
    </citation>
    <scope>NUCLEOTIDE SEQUENCE [LARGE SCALE GENOMIC DNA]</scope>
    <source>
        <strain evidence="10 11">JCM 3332</strain>
    </source>
</reference>
<dbReference type="Pfam" id="PF05649">
    <property type="entry name" value="Peptidase_M13_N"/>
    <property type="match status" value="1"/>
</dbReference>
<feature type="domain" description="Peptidase M13 C-terminal" evidence="8">
    <location>
        <begin position="494"/>
        <end position="693"/>
    </location>
</feature>
<dbReference type="PANTHER" id="PTHR11733:SF167">
    <property type="entry name" value="FI17812P1-RELATED"/>
    <property type="match status" value="1"/>
</dbReference>
<keyword evidence="4" id="KW-0479">Metal-binding</keyword>
<dbReference type="InterPro" id="IPR008753">
    <property type="entry name" value="Peptidase_M13_N"/>
</dbReference>
<dbReference type="PRINTS" id="PR00786">
    <property type="entry name" value="NEPRILYSIN"/>
</dbReference>
<dbReference type="GO" id="GO:0046872">
    <property type="term" value="F:metal ion binding"/>
    <property type="evidence" value="ECO:0007669"/>
    <property type="project" value="UniProtKB-KW"/>
</dbReference>
<dbReference type="GO" id="GO:0004222">
    <property type="term" value="F:metalloendopeptidase activity"/>
    <property type="evidence" value="ECO:0007669"/>
    <property type="project" value="InterPro"/>
</dbReference>
<proteinExistence type="inferred from homology"/>
<dbReference type="GO" id="GO:0005886">
    <property type="term" value="C:plasma membrane"/>
    <property type="evidence" value="ECO:0007669"/>
    <property type="project" value="TreeGrafter"/>
</dbReference>